<name>A0A9N9JD76_9GLOM</name>
<dbReference type="InterPro" id="IPR029526">
    <property type="entry name" value="PGBD"/>
</dbReference>
<dbReference type="AlphaFoldDB" id="A0A9N9JD76"/>
<evidence type="ECO:0000313" key="3">
    <source>
        <dbReference type="Proteomes" id="UP000789405"/>
    </source>
</evidence>
<protein>
    <submittedName>
        <fullName evidence="2">10443_t:CDS:1</fullName>
    </submittedName>
</protein>
<keyword evidence="3" id="KW-1185">Reference proteome</keyword>
<proteinExistence type="predicted"/>
<dbReference type="Pfam" id="PF13843">
    <property type="entry name" value="DDE_Tnp_1_7"/>
    <property type="match status" value="1"/>
</dbReference>
<evidence type="ECO:0000313" key="2">
    <source>
        <dbReference type="EMBL" id="CAG8775205.1"/>
    </source>
</evidence>
<dbReference type="EMBL" id="CAJVPY010020347">
    <property type="protein sequence ID" value="CAG8775205.1"/>
    <property type="molecule type" value="Genomic_DNA"/>
</dbReference>
<feature type="non-terminal residue" evidence="2">
    <location>
        <position position="157"/>
    </location>
</feature>
<gene>
    <name evidence="2" type="ORF">DERYTH_LOCUS19084</name>
</gene>
<reference evidence="2" key="1">
    <citation type="submission" date="2021-06" db="EMBL/GenBank/DDBJ databases">
        <authorList>
            <person name="Kallberg Y."/>
            <person name="Tangrot J."/>
            <person name="Rosling A."/>
        </authorList>
    </citation>
    <scope>NUCLEOTIDE SEQUENCE</scope>
    <source>
        <strain evidence="2">MA453B</strain>
    </source>
</reference>
<dbReference type="OrthoDB" id="2400393at2759"/>
<dbReference type="Proteomes" id="UP000789405">
    <property type="component" value="Unassembled WGS sequence"/>
</dbReference>
<organism evidence="2 3">
    <name type="scientific">Dentiscutata erythropus</name>
    <dbReference type="NCBI Taxonomy" id="1348616"/>
    <lineage>
        <taxon>Eukaryota</taxon>
        <taxon>Fungi</taxon>
        <taxon>Fungi incertae sedis</taxon>
        <taxon>Mucoromycota</taxon>
        <taxon>Glomeromycotina</taxon>
        <taxon>Glomeromycetes</taxon>
        <taxon>Diversisporales</taxon>
        <taxon>Gigasporaceae</taxon>
        <taxon>Dentiscutata</taxon>
    </lineage>
</organism>
<evidence type="ECO:0000259" key="1">
    <source>
        <dbReference type="Pfam" id="PF13843"/>
    </source>
</evidence>
<sequence>QIKRYLHISNINSEKLCWFDKVEPLSSHIRNISKQIYMPGSNVAIDEMMIRFSGRSKHTFRMKNKPISEGYKVISLCEKGYTYTFTYESHVETNQEASSISGLNKTRSIVSYLVIQLSNNNEPVHMLSTIYSIKGNKWKTLKLRRRPRETSSNVVNV</sequence>
<accession>A0A9N9JD76</accession>
<feature type="domain" description="PiggyBac transposable element-derived protein" evidence="1">
    <location>
        <begin position="1"/>
        <end position="133"/>
    </location>
</feature>
<comment type="caution">
    <text evidence="2">The sequence shown here is derived from an EMBL/GenBank/DDBJ whole genome shotgun (WGS) entry which is preliminary data.</text>
</comment>